<accession>A0A6M0SSH8</accession>
<organism evidence="1 2">
    <name type="scientific">Clostridium botulinum</name>
    <dbReference type="NCBI Taxonomy" id="1491"/>
    <lineage>
        <taxon>Bacteria</taxon>
        <taxon>Bacillati</taxon>
        <taxon>Bacillota</taxon>
        <taxon>Clostridia</taxon>
        <taxon>Eubacteriales</taxon>
        <taxon>Clostridiaceae</taxon>
        <taxon>Clostridium</taxon>
    </lineage>
</organism>
<dbReference type="InterPro" id="IPR041895">
    <property type="entry name" value="ArdA_dom1"/>
</dbReference>
<dbReference type="InterPro" id="IPR009899">
    <property type="entry name" value="ArdA"/>
</dbReference>
<evidence type="ECO:0000313" key="2">
    <source>
        <dbReference type="Proteomes" id="UP000472355"/>
    </source>
</evidence>
<comment type="caution">
    <text evidence="1">The sequence shown here is derived from an EMBL/GenBank/DDBJ whole genome shotgun (WGS) entry which is preliminary data.</text>
</comment>
<dbReference type="EMBL" id="SGKU01000047">
    <property type="protein sequence ID" value="NFA43729.1"/>
    <property type="molecule type" value="Genomic_DNA"/>
</dbReference>
<dbReference type="AlphaFoldDB" id="A0A6M0SSH8"/>
<dbReference type="Gene3D" id="1.10.10.1190">
    <property type="entry name" value="Antirestriction protein ArdA, domain 3"/>
    <property type="match status" value="1"/>
</dbReference>
<proteinExistence type="predicted"/>
<reference evidence="1 2" key="1">
    <citation type="submission" date="2019-02" db="EMBL/GenBank/DDBJ databases">
        <title>Genome sequencing of Clostridium botulinum clinical isolates.</title>
        <authorList>
            <person name="Brunt J."/>
            <person name="Van Vliet A.H.M."/>
            <person name="Stringer S.C."/>
            <person name="Grant K.A."/>
            <person name="Carter A.C."/>
            <person name="Peck M.W."/>
        </authorList>
    </citation>
    <scope>NUCLEOTIDE SEQUENCE [LARGE SCALE GENOMIC DNA]</scope>
    <source>
        <strain evidence="1 2">H113700579</strain>
    </source>
</reference>
<sequence length="191" mass="22335">MIFLIIGNNNNIEIRKVVYKLCTVDVNVFVINLGKYNEGELVGKWLSLPFTDDELKKCFKKIGVDNKNYEEYFITDFESSLNHVWSISEYDNLNTLNEIVKDLEMLKDYQIEVIKAALESGFENNIRDAIENVDNYNLDCNINSYEDYGLYILEECYSIPDAIRNYIDYESFGEDYLNVAEFTSYGLITYN</sequence>
<dbReference type="InterPro" id="IPR041893">
    <property type="entry name" value="ArdA_dom3"/>
</dbReference>
<gene>
    <name evidence="1" type="ORF">EXM65_14455</name>
</gene>
<dbReference type="Gene3D" id="3.10.20.480">
    <property type="entry name" value="Antirestriction protein ArdA, domain 1"/>
    <property type="match status" value="1"/>
</dbReference>
<dbReference type="Pfam" id="PF07275">
    <property type="entry name" value="ArdA"/>
    <property type="match status" value="1"/>
</dbReference>
<name>A0A6M0SSH8_CLOBO</name>
<protein>
    <submittedName>
        <fullName evidence="1">Antirestriction protein ArdA</fullName>
    </submittedName>
</protein>
<dbReference type="Proteomes" id="UP000472355">
    <property type="component" value="Unassembled WGS sequence"/>
</dbReference>
<evidence type="ECO:0000313" key="1">
    <source>
        <dbReference type="EMBL" id="NFA43729.1"/>
    </source>
</evidence>